<protein>
    <submittedName>
        <fullName evidence="1">Uncharacterized protein</fullName>
    </submittedName>
</protein>
<sequence length="156" mass="17967">MLFYRGSHLGLGSTLRKGLFQLGVLIGLLWRLMIVPVHLRPLFGQSLPKAVCSFGEDFGLSQFRRESIYKYGVFSFLEAWPGDISEWISSVFQQLSKEDQVRFLTFCWALWQHRNQALMEGKAIEPLKVVERAVAFLSSYQDARRRQAVVSVVPRQ</sequence>
<accession>A0AAE1Y2Q3</accession>
<dbReference type="Proteomes" id="UP001293254">
    <property type="component" value="Unassembled WGS sequence"/>
</dbReference>
<reference evidence="1" key="1">
    <citation type="submission" date="2020-06" db="EMBL/GenBank/DDBJ databases">
        <authorList>
            <person name="Li T."/>
            <person name="Hu X."/>
            <person name="Zhang T."/>
            <person name="Song X."/>
            <person name="Zhang H."/>
            <person name="Dai N."/>
            <person name="Sheng W."/>
            <person name="Hou X."/>
            <person name="Wei L."/>
        </authorList>
    </citation>
    <scope>NUCLEOTIDE SEQUENCE</scope>
    <source>
        <strain evidence="1">3651</strain>
        <tissue evidence="1">Leaf</tissue>
    </source>
</reference>
<organism evidence="1 2">
    <name type="scientific">Sesamum alatum</name>
    <dbReference type="NCBI Taxonomy" id="300844"/>
    <lineage>
        <taxon>Eukaryota</taxon>
        <taxon>Viridiplantae</taxon>
        <taxon>Streptophyta</taxon>
        <taxon>Embryophyta</taxon>
        <taxon>Tracheophyta</taxon>
        <taxon>Spermatophyta</taxon>
        <taxon>Magnoliopsida</taxon>
        <taxon>eudicotyledons</taxon>
        <taxon>Gunneridae</taxon>
        <taxon>Pentapetalae</taxon>
        <taxon>asterids</taxon>
        <taxon>lamiids</taxon>
        <taxon>Lamiales</taxon>
        <taxon>Pedaliaceae</taxon>
        <taxon>Sesamum</taxon>
    </lineage>
</organism>
<gene>
    <name evidence="1" type="ORF">Salat_1801000</name>
</gene>
<dbReference type="EMBL" id="JACGWO010000007">
    <property type="protein sequence ID" value="KAK4422187.1"/>
    <property type="molecule type" value="Genomic_DNA"/>
</dbReference>
<evidence type="ECO:0000313" key="1">
    <source>
        <dbReference type="EMBL" id="KAK4422187.1"/>
    </source>
</evidence>
<name>A0AAE1Y2Q3_9LAMI</name>
<comment type="caution">
    <text evidence="1">The sequence shown here is derived from an EMBL/GenBank/DDBJ whole genome shotgun (WGS) entry which is preliminary data.</text>
</comment>
<keyword evidence="2" id="KW-1185">Reference proteome</keyword>
<reference evidence="1" key="2">
    <citation type="journal article" date="2024" name="Plant">
        <title>Genomic evolution and insights into agronomic trait innovations of Sesamum species.</title>
        <authorList>
            <person name="Miao H."/>
            <person name="Wang L."/>
            <person name="Qu L."/>
            <person name="Liu H."/>
            <person name="Sun Y."/>
            <person name="Le M."/>
            <person name="Wang Q."/>
            <person name="Wei S."/>
            <person name="Zheng Y."/>
            <person name="Lin W."/>
            <person name="Duan Y."/>
            <person name="Cao H."/>
            <person name="Xiong S."/>
            <person name="Wang X."/>
            <person name="Wei L."/>
            <person name="Li C."/>
            <person name="Ma Q."/>
            <person name="Ju M."/>
            <person name="Zhao R."/>
            <person name="Li G."/>
            <person name="Mu C."/>
            <person name="Tian Q."/>
            <person name="Mei H."/>
            <person name="Zhang T."/>
            <person name="Gao T."/>
            <person name="Zhang H."/>
        </authorList>
    </citation>
    <scope>NUCLEOTIDE SEQUENCE</scope>
    <source>
        <strain evidence="1">3651</strain>
    </source>
</reference>
<dbReference type="AlphaFoldDB" id="A0AAE1Y2Q3"/>
<proteinExistence type="predicted"/>
<evidence type="ECO:0000313" key="2">
    <source>
        <dbReference type="Proteomes" id="UP001293254"/>
    </source>
</evidence>